<keyword evidence="2 5" id="KW-0812">Transmembrane</keyword>
<dbReference type="KEGG" id="osg:BST96_10515"/>
<accession>A0A1X9NKN4</accession>
<gene>
    <name evidence="7" type="ORF">BST96_10515</name>
</gene>
<comment type="subcellular location">
    <subcellularLocation>
        <location evidence="1">Membrane</location>
        <topology evidence="1">Multi-pass membrane protein</topology>
    </subcellularLocation>
</comment>
<feature type="transmembrane region" description="Helical" evidence="5">
    <location>
        <begin position="344"/>
        <end position="364"/>
    </location>
</feature>
<feature type="transmembrane region" description="Helical" evidence="5">
    <location>
        <begin position="303"/>
        <end position="323"/>
    </location>
</feature>
<feature type="transmembrane region" description="Helical" evidence="5">
    <location>
        <begin position="219"/>
        <end position="238"/>
    </location>
</feature>
<evidence type="ECO:0000256" key="2">
    <source>
        <dbReference type="ARBA" id="ARBA00022692"/>
    </source>
</evidence>
<keyword evidence="3 5" id="KW-1133">Transmembrane helix</keyword>
<reference evidence="7 8" key="1">
    <citation type="submission" date="2016-11" db="EMBL/GenBank/DDBJ databases">
        <title>Trade-off between light-utilization and light-protection in marine flavobacteria.</title>
        <authorList>
            <person name="Kumagai Y."/>
        </authorList>
    </citation>
    <scope>NUCLEOTIDE SEQUENCE [LARGE SCALE GENOMIC DNA]</scope>
    <source>
        <strain evidence="7 8">NBRC 107125</strain>
    </source>
</reference>
<dbReference type="PANTHER" id="PTHR37422">
    <property type="entry name" value="TEICHURONIC ACID BIOSYNTHESIS PROTEIN TUAE"/>
    <property type="match status" value="1"/>
</dbReference>
<feature type="transmembrane region" description="Helical" evidence="5">
    <location>
        <begin position="53"/>
        <end position="78"/>
    </location>
</feature>
<organism evidence="7 8">
    <name type="scientific">Oceanicoccus sagamiensis</name>
    <dbReference type="NCBI Taxonomy" id="716816"/>
    <lineage>
        <taxon>Bacteria</taxon>
        <taxon>Pseudomonadati</taxon>
        <taxon>Pseudomonadota</taxon>
        <taxon>Gammaproteobacteria</taxon>
        <taxon>Cellvibrionales</taxon>
        <taxon>Spongiibacteraceae</taxon>
        <taxon>Oceanicoccus</taxon>
    </lineage>
</organism>
<evidence type="ECO:0000259" key="6">
    <source>
        <dbReference type="Pfam" id="PF04932"/>
    </source>
</evidence>
<evidence type="ECO:0000313" key="7">
    <source>
        <dbReference type="EMBL" id="ARN74513.1"/>
    </source>
</evidence>
<dbReference type="STRING" id="716816.BST96_10515"/>
<name>A0A1X9NKN4_9GAMM</name>
<evidence type="ECO:0000313" key="8">
    <source>
        <dbReference type="Proteomes" id="UP000193450"/>
    </source>
</evidence>
<dbReference type="PANTHER" id="PTHR37422:SF21">
    <property type="entry name" value="EXOQ-LIKE PROTEIN"/>
    <property type="match status" value="1"/>
</dbReference>
<feature type="transmembrane region" description="Helical" evidence="5">
    <location>
        <begin position="22"/>
        <end position="41"/>
    </location>
</feature>
<feature type="transmembrane region" description="Helical" evidence="5">
    <location>
        <begin position="90"/>
        <end position="115"/>
    </location>
</feature>
<dbReference type="Pfam" id="PF04932">
    <property type="entry name" value="Wzy_C"/>
    <property type="match status" value="1"/>
</dbReference>
<evidence type="ECO:0000256" key="4">
    <source>
        <dbReference type="ARBA" id="ARBA00023136"/>
    </source>
</evidence>
<dbReference type="GO" id="GO:0016020">
    <property type="term" value="C:membrane"/>
    <property type="evidence" value="ECO:0007669"/>
    <property type="project" value="UniProtKB-SubCell"/>
</dbReference>
<dbReference type="InterPro" id="IPR051533">
    <property type="entry name" value="WaaL-like"/>
</dbReference>
<keyword evidence="4 5" id="KW-0472">Membrane</keyword>
<feature type="transmembrane region" description="Helical" evidence="5">
    <location>
        <begin position="376"/>
        <end position="395"/>
    </location>
</feature>
<dbReference type="InterPro" id="IPR007016">
    <property type="entry name" value="O-antigen_ligase-rel_domated"/>
</dbReference>
<feature type="transmembrane region" description="Helical" evidence="5">
    <location>
        <begin position="179"/>
        <end position="212"/>
    </location>
</feature>
<dbReference type="Proteomes" id="UP000193450">
    <property type="component" value="Chromosome"/>
</dbReference>
<feature type="domain" description="O-antigen ligase-related" evidence="6">
    <location>
        <begin position="186"/>
        <end position="320"/>
    </location>
</feature>
<evidence type="ECO:0000256" key="1">
    <source>
        <dbReference type="ARBA" id="ARBA00004141"/>
    </source>
</evidence>
<evidence type="ECO:0000256" key="3">
    <source>
        <dbReference type="ARBA" id="ARBA00022989"/>
    </source>
</evidence>
<proteinExistence type="predicted"/>
<dbReference type="EMBL" id="CP019343">
    <property type="protein sequence ID" value="ARN74513.1"/>
    <property type="molecule type" value="Genomic_DNA"/>
</dbReference>
<sequence length="400" mass="45505">MAGVYVFSWFTQLGLRIELLGAIRYEFILGLFLTLGAFFQLSSQKIYKSDRPLVSISVLYILYMALFVVLSVDVLYSWNIYLNRAFKFSLMALFVAVFIDTVPKLKFVLFCYFLAALKAGQEGFLGWLSGSLVWENQGINRLHGSISMYEHPNNFGGFAVCLFPFIYNFFPVVNKPMKIGLICLGVFGLVILLFAGSRTGYVAFALLVLYVLGKRFKRGFFGAFFLASILMLVSLNFIPDEYKGRFESIFTQKEAEGSSANTRKQIIYDAIDVFIEHPMGVGIGAFPKVRIEMFGEFQDTHNLYLEVLTNMGFIGLLIFYLFVKRIINANRHTLSRLSDIDTPDAKFIIACGNAVIAYIAARLILGMFGMDMYEIYWWWAIGLTLACCNIAYKIYDSQHR</sequence>
<dbReference type="AlphaFoldDB" id="A0A1X9NKN4"/>
<feature type="transmembrane region" description="Helical" evidence="5">
    <location>
        <begin position="155"/>
        <end position="173"/>
    </location>
</feature>
<evidence type="ECO:0000256" key="5">
    <source>
        <dbReference type="SAM" id="Phobius"/>
    </source>
</evidence>
<protein>
    <recommendedName>
        <fullName evidence="6">O-antigen ligase-related domain-containing protein</fullName>
    </recommendedName>
</protein>
<keyword evidence="8" id="KW-1185">Reference proteome</keyword>